<feature type="transmembrane region" description="Helical" evidence="1">
    <location>
        <begin position="12"/>
        <end position="31"/>
    </location>
</feature>
<dbReference type="EMBL" id="JAABFR010000448">
    <property type="protein sequence ID" value="MBD4335885.1"/>
    <property type="molecule type" value="Genomic_DNA"/>
</dbReference>
<protein>
    <recommendedName>
        <fullName evidence="2">VTT domain-containing protein</fullName>
    </recommendedName>
</protein>
<name>A0A8I0H3M1_XANCI</name>
<feature type="non-terminal residue" evidence="3">
    <location>
        <position position="1"/>
    </location>
</feature>
<evidence type="ECO:0000256" key="1">
    <source>
        <dbReference type="SAM" id="Phobius"/>
    </source>
</evidence>
<keyword evidence="1" id="KW-0812">Transmembrane</keyword>
<evidence type="ECO:0000259" key="2">
    <source>
        <dbReference type="Pfam" id="PF09335"/>
    </source>
</evidence>
<comment type="caution">
    <text evidence="3">The sequence shown here is derived from an EMBL/GenBank/DDBJ whole genome shotgun (WGS) entry which is preliminary data.</text>
</comment>
<dbReference type="Proteomes" id="UP000653002">
    <property type="component" value="Unassembled WGS sequence"/>
</dbReference>
<evidence type="ECO:0000313" key="3">
    <source>
        <dbReference type="EMBL" id="MBD4335885.1"/>
    </source>
</evidence>
<dbReference type="AlphaFoldDB" id="A0A8I0H3M1"/>
<dbReference type="InterPro" id="IPR032816">
    <property type="entry name" value="VTT_dom"/>
</dbReference>
<feature type="domain" description="VTT" evidence="2">
    <location>
        <begin position="2"/>
        <end position="79"/>
    </location>
</feature>
<keyword evidence="1" id="KW-1133">Transmembrane helix</keyword>
<dbReference type="Pfam" id="PF09335">
    <property type="entry name" value="VTT_dom"/>
    <property type="match status" value="1"/>
</dbReference>
<reference evidence="3" key="1">
    <citation type="submission" date="2020-01" db="EMBL/GenBank/DDBJ databases">
        <authorList>
            <person name="Richard D."/>
        </authorList>
    </citation>
    <scope>NUCLEOTIDE SEQUENCE</scope>
    <source>
        <strain evidence="3">JP541</strain>
    </source>
</reference>
<sequence>LAAGIAYGPWKGFVTSFSASVAANFLVFLLARRLAKVIELLTANSPKANKLLNSVRNSKNPWFYTILAFITPGLPNGIIP</sequence>
<evidence type="ECO:0000313" key="4">
    <source>
        <dbReference type="Proteomes" id="UP000653002"/>
    </source>
</evidence>
<gene>
    <name evidence="3" type="ORF">GUH15_07410</name>
</gene>
<feature type="non-terminal residue" evidence="3">
    <location>
        <position position="80"/>
    </location>
</feature>
<organism evidence="3 4">
    <name type="scientific">Xanthomonas citri pv. citri</name>
    <dbReference type="NCBI Taxonomy" id="611301"/>
    <lineage>
        <taxon>Bacteria</taxon>
        <taxon>Pseudomonadati</taxon>
        <taxon>Pseudomonadota</taxon>
        <taxon>Gammaproteobacteria</taxon>
        <taxon>Lysobacterales</taxon>
        <taxon>Lysobacteraceae</taxon>
        <taxon>Xanthomonas</taxon>
    </lineage>
</organism>
<accession>A0A8I0H3M1</accession>
<proteinExistence type="predicted"/>
<keyword evidence="1" id="KW-0472">Membrane</keyword>
<dbReference type="GO" id="GO:0005886">
    <property type="term" value="C:plasma membrane"/>
    <property type="evidence" value="ECO:0007669"/>
    <property type="project" value="UniProtKB-ARBA"/>
</dbReference>